<gene>
    <name evidence="5" type="ORF">ACFQ1S_26100</name>
</gene>
<dbReference type="PANTHER" id="PTHR43775:SF51">
    <property type="entry name" value="INACTIVE PHENOLPHTHIOCEROL SYNTHESIS POLYKETIDE SYNTHASE TYPE I PKS1-RELATED"/>
    <property type="match status" value="1"/>
</dbReference>
<evidence type="ECO:0000313" key="5">
    <source>
        <dbReference type="EMBL" id="MFD1048755.1"/>
    </source>
</evidence>
<evidence type="ECO:0000259" key="4">
    <source>
        <dbReference type="PROSITE" id="PS52004"/>
    </source>
</evidence>
<dbReference type="Pfam" id="PF08990">
    <property type="entry name" value="Docking"/>
    <property type="match status" value="1"/>
</dbReference>
<dbReference type="InterPro" id="IPR018201">
    <property type="entry name" value="Ketoacyl_synth_AS"/>
</dbReference>
<feature type="non-terminal residue" evidence="5">
    <location>
        <position position="286"/>
    </location>
</feature>
<keyword evidence="6" id="KW-1185">Reference proteome</keyword>
<sequence length="286" mass="31172">MADEQKLLGYLKRVTRELEQAQHRLQEIEDRDRDPIAIVGVGCRFPGGVSSPEDLWDLVAKGREGIGEFPADRGWNTAELYDPDPDSPGKSYVHEGGFLYDAADFDAGLFGISPREAMTIDPQQRLLLESTWEALERAGIPAESLRGSRTGVFVGMMYADYGWRLHKTPIEGVEGYLAIGSECSVASGRIAYSFGFEGPVVSLDTACSSSLVALHLAVQSLRREECSLAIVGSAMVMTTPFAFTEFSRQRVLAPDARVKAFADTANGSVWSEGVGTLVVERLSDAR</sequence>
<dbReference type="PROSITE" id="PS00606">
    <property type="entry name" value="KS3_1"/>
    <property type="match status" value="1"/>
</dbReference>
<dbReference type="Gene3D" id="3.40.47.10">
    <property type="match status" value="1"/>
</dbReference>
<dbReference type="SMART" id="SM00825">
    <property type="entry name" value="PKS_KS"/>
    <property type="match status" value="1"/>
</dbReference>
<reference evidence="6" key="1">
    <citation type="journal article" date="2019" name="Int. J. Syst. Evol. Microbiol.">
        <title>The Global Catalogue of Microorganisms (GCM) 10K type strain sequencing project: providing services to taxonomists for standard genome sequencing and annotation.</title>
        <authorList>
            <consortium name="The Broad Institute Genomics Platform"/>
            <consortium name="The Broad Institute Genome Sequencing Center for Infectious Disease"/>
            <person name="Wu L."/>
            <person name="Ma J."/>
        </authorList>
    </citation>
    <scope>NUCLEOTIDE SEQUENCE [LARGE SCALE GENOMIC DNA]</scope>
    <source>
        <strain evidence="6">JCM 31486</strain>
    </source>
</reference>
<dbReference type="InterPro" id="IPR016039">
    <property type="entry name" value="Thiolase-like"/>
</dbReference>
<dbReference type="InterPro" id="IPR050091">
    <property type="entry name" value="PKS_NRPS_Biosynth_Enz"/>
</dbReference>
<name>A0ABW3MGI3_9PSEU</name>
<organism evidence="5 6">
    <name type="scientific">Kibdelosporangium lantanae</name>
    <dbReference type="NCBI Taxonomy" id="1497396"/>
    <lineage>
        <taxon>Bacteria</taxon>
        <taxon>Bacillati</taxon>
        <taxon>Actinomycetota</taxon>
        <taxon>Actinomycetes</taxon>
        <taxon>Pseudonocardiales</taxon>
        <taxon>Pseudonocardiaceae</taxon>
        <taxon>Kibdelosporangium</taxon>
    </lineage>
</organism>
<keyword evidence="2" id="KW-0808">Transferase</keyword>
<proteinExistence type="predicted"/>
<dbReference type="SUPFAM" id="SSF53901">
    <property type="entry name" value="Thiolase-like"/>
    <property type="match status" value="1"/>
</dbReference>
<evidence type="ECO:0000313" key="6">
    <source>
        <dbReference type="Proteomes" id="UP001597045"/>
    </source>
</evidence>
<dbReference type="InterPro" id="IPR015083">
    <property type="entry name" value="NorB/c/GfsB-D-like_docking"/>
</dbReference>
<dbReference type="Pfam" id="PF00109">
    <property type="entry name" value="ketoacyl-synt"/>
    <property type="match status" value="1"/>
</dbReference>
<accession>A0ABW3MGI3</accession>
<evidence type="ECO:0000256" key="3">
    <source>
        <dbReference type="ARBA" id="ARBA00023268"/>
    </source>
</evidence>
<dbReference type="InterPro" id="IPR020841">
    <property type="entry name" value="PKS_Beta-ketoAc_synthase_dom"/>
</dbReference>
<comment type="caution">
    <text evidence="5">The sequence shown here is derived from an EMBL/GenBank/DDBJ whole genome shotgun (WGS) entry which is preliminary data.</text>
</comment>
<evidence type="ECO:0000256" key="2">
    <source>
        <dbReference type="ARBA" id="ARBA00022679"/>
    </source>
</evidence>
<dbReference type="CDD" id="cd00833">
    <property type="entry name" value="PKS"/>
    <property type="match status" value="1"/>
</dbReference>
<dbReference type="InterPro" id="IPR036299">
    <property type="entry name" value="Polyketide_synth_docking_sf"/>
</dbReference>
<dbReference type="InterPro" id="IPR014030">
    <property type="entry name" value="Ketoacyl_synth_N"/>
</dbReference>
<comment type="cofactor">
    <cofactor evidence="1">
        <name>pantetheine 4'-phosphate</name>
        <dbReference type="ChEBI" id="CHEBI:47942"/>
    </cofactor>
</comment>
<keyword evidence="3" id="KW-0511">Multifunctional enzyme</keyword>
<protein>
    <submittedName>
        <fullName evidence="5">Beta-ketoacyl synthase N-terminal-like domain-containing protein</fullName>
    </submittedName>
</protein>
<dbReference type="PANTHER" id="PTHR43775">
    <property type="entry name" value="FATTY ACID SYNTHASE"/>
    <property type="match status" value="1"/>
</dbReference>
<feature type="domain" description="Ketosynthase family 3 (KS3)" evidence="4">
    <location>
        <begin position="33"/>
        <end position="286"/>
    </location>
</feature>
<dbReference type="Proteomes" id="UP001597045">
    <property type="component" value="Unassembled WGS sequence"/>
</dbReference>
<dbReference type="EMBL" id="JBHTIS010001777">
    <property type="protein sequence ID" value="MFD1048755.1"/>
    <property type="molecule type" value="Genomic_DNA"/>
</dbReference>
<dbReference type="SUPFAM" id="SSF101173">
    <property type="entry name" value="Docking domain B of the erythromycin polyketide synthase (DEBS)"/>
    <property type="match status" value="1"/>
</dbReference>
<evidence type="ECO:0000256" key="1">
    <source>
        <dbReference type="ARBA" id="ARBA00001957"/>
    </source>
</evidence>
<dbReference type="PROSITE" id="PS52004">
    <property type="entry name" value="KS3_2"/>
    <property type="match status" value="1"/>
</dbReference>